<name>A0ABR0RAE3_9EURO</name>
<evidence type="ECO:0000256" key="1">
    <source>
        <dbReference type="SAM" id="MobiDB-lite"/>
    </source>
</evidence>
<accession>A0ABR0RAE3</accession>
<comment type="caution">
    <text evidence="2">The sequence shown here is derived from an EMBL/GenBank/DDBJ whole genome shotgun (WGS) entry which is preliminary data.</text>
</comment>
<proteinExistence type="predicted"/>
<evidence type="ECO:0000313" key="2">
    <source>
        <dbReference type="EMBL" id="KAK5937588.1"/>
    </source>
</evidence>
<dbReference type="Proteomes" id="UP001334248">
    <property type="component" value="Unassembled WGS sequence"/>
</dbReference>
<reference evidence="2 3" key="1">
    <citation type="journal article" date="2023" name="Res Sq">
        <title>Genomic and morphological characterization of Knufia obscura isolated from the Mars 2020 spacecraft assembly facility.</title>
        <authorList>
            <person name="Chander A.M."/>
            <person name="Teixeira M.M."/>
            <person name="Singh N.K."/>
            <person name="Williams M.P."/>
            <person name="Parker C.W."/>
            <person name="Leo P."/>
            <person name="Stajich J.E."/>
            <person name="Torok T."/>
            <person name="Tighe S."/>
            <person name="Mason C.E."/>
            <person name="Venkateswaran K."/>
        </authorList>
    </citation>
    <scope>NUCLEOTIDE SEQUENCE [LARGE SCALE GENOMIC DNA]</scope>
    <source>
        <strain evidence="2 3">CCFEE 5817</strain>
    </source>
</reference>
<dbReference type="EMBL" id="JAVHJV010000016">
    <property type="protein sequence ID" value="KAK5937588.1"/>
    <property type="molecule type" value="Genomic_DNA"/>
</dbReference>
<sequence length="372" mass="40271">MTTSSNTLHIDPLKFTIHDFDLSDCSDSDIDDDDWINISSSSTTSTTSTLPSYLVLRPNAQHSGQMDRRGGSNAISGGSHSGNITTSKPVSDPSLMAHVSRAASQQTTSSPIPSSRTQSVVKTLKSHIPTLTAIYLTSPSSVTSPSPYPPTTPRSDSILPPFPRTLSSPSPLRLSNFLPYHKRPPFTKSPRLRHPTETYLRICTACFLPQYRSILISCDGTWADVTSADTTTISNVCKVHASTFGGTTLQQWLKNHDIANDTLATEKSLQDWTDSSRDTNTTTKAHSRCTHGPRAACPECPVPIVSPPTPNVTLTHRGSSKDFLAALIEAVSPFNRDETERDGIRVFDMRSPGSGEGNGLVYVHKEGCGCGR</sequence>
<dbReference type="RefSeq" id="XP_064725678.1">
    <property type="nucleotide sequence ID" value="XM_064878599.1"/>
</dbReference>
<dbReference type="GeneID" id="90003657"/>
<gene>
    <name evidence="2" type="ORF">PMZ80_010208</name>
</gene>
<feature type="compositionally biased region" description="Polar residues" evidence="1">
    <location>
        <begin position="73"/>
        <end position="89"/>
    </location>
</feature>
<protein>
    <submittedName>
        <fullName evidence="2">Uncharacterized protein</fullName>
    </submittedName>
</protein>
<feature type="region of interest" description="Disordered" evidence="1">
    <location>
        <begin position="139"/>
        <end position="163"/>
    </location>
</feature>
<evidence type="ECO:0000313" key="3">
    <source>
        <dbReference type="Proteomes" id="UP001334248"/>
    </source>
</evidence>
<feature type="region of interest" description="Disordered" evidence="1">
    <location>
        <begin position="61"/>
        <end position="117"/>
    </location>
</feature>
<organism evidence="2 3">
    <name type="scientific">Knufia obscura</name>
    <dbReference type="NCBI Taxonomy" id="1635080"/>
    <lineage>
        <taxon>Eukaryota</taxon>
        <taxon>Fungi</taxon>
        <taxon>Dikarya</taxon>
        <taxon>Ascomycota</taxon>
        <taxon>Pezizomycotina</taxon>
        <taxon>Eurotiomycetes</taxon>
        <taxon>Chaetothyriomycetidae</taxon>
        <taxon>Chaetothyriales</taxon>
        <taxon>Trichomeriaceae</taxon>
        <taxon>Knufia</taxon>
    </lineage>
</organism>
<feature type="compositionally biased region" description="Low complexity" evidence="1">
    <location>
        <begin position="104"/>
        <end position="117"/>
    </location>
</feature>
<keyword evidence="3" id="KW-1185">Reference proteome</keyword>